<dbReference type="EMBL" id="JAQMTI010000318">
    <property type="protein sequence ID" value="MDB9444476.1"/>
    <property type="molecule type" value="Genomic_DNA"/>
</dbReference>
<dbReference type="Proteomes" id="UP001211711">
    <property type="component" value="Unassembled WGS sequence"/>
</dbReference>
<comment type="caution">
    <text evidence="1">The sequence shown here is derived from an EMBL/GenBank/DDBJ whole genome shotgun (WGS) entry which is preliminary data.</text>
</comment>
<keyword evidence="2" id="KW-1185">Reference proteome</keyword>
<gene>
    <name evidence="1" type="ORF">PN497_24445</name>
</gene>
<reference evidence="1 2" key="1">
    <citation type="submission" date="2023-01" db="EMBL/GenBank/DDBJ databases">
        <title>Genomes from the Australian National Cyanobacteria Reference Collection.</title>
        <authorList>
            <person name="Willis A."/>
            <person name="Lee E.M.F."/>
        </authorList>
    </citation>
    <scope>NUCLEOTIDE SEQUENCE [LARGE SCALE GENOMIC DNA]</scope>
    <source>
        <strain evidence="1 2">CS-549</strain>
    </source>
</reference>
<evidence type="ECO:0000313" key="1">
    <source>
        <dbReference type="EMBL" id="MDB9444476.1"/>
    </source>
</evidence>
<name>A0ABT4ZZF7_9CYAN</name>
<accession>A0ABT4ZZF7</accession>
<sequence>MVYSFTFPQQMIDNIQDKLADFDQGLNKAEYSLLIGMIDSYRQRVDDLMELYQKITNYNKISDKFQAKKEQGELDIKLFVRLNFILKGILDKYLYFFIEDSDKESIKRMTLDAVKFYKKTEHFSVNRSDIKDENFLILETKKHLIQSLIKASLQIKALSEEEINAFNLGDITPQESEAMLISLASTKKWDYVYRKLA</sequence>
<proteinExistence type="predicted"/>
<evidence type="ECO:0000313" key="2">
    <source>
        <dbReference type="Proteomes" id="UP001211711"/>
    </source>
</evidence>
<protein>
    <submittedName>
        <fullName evidence="1">Uncharacterized protein</fullName>
    </submittedName>
</protein>
<organism evidence="1 2">
    <name type="scientific">Sphaerospermopsis kisseleviana CS-549</name>
    <dbReference type="NCBI Taxonomy" id="3021783"/>
    <lineage>
        <taxon>Bacteria</taxon>
        <taxon>Bacillati</taxon>
        <taxon>Cyanobacteriota</taxon>
        <taxon>Cyanophyceae</taxon>
        <taxon>Nostocales</taxon>
        <taxon>Aphanizomenonaceae</taxon>
        <taxon>Sphaerospermopsis</taxon>
        <taxon>Sphaerospermopsis kisseleviana</taxon>
    </lineage>
</organism>